<proteinExistence type="predicted"/>
<dbReference type="GO" id="GO:0004842">
    <property type="term" value="F:ubiquitin-protein transferase activity"/>
    <property type="evidence" value="ECO:0007669"/>
    <property type="project" value="InterPro"/>
</dbReference>
<dbReference type="Pfam" id="PF13328">
    <property type="entry name" value="HD_4"/>
    <property type="match status" value="1"/>
</dbReference>
<evidence type="ECO:0000256" key="1">
    <source>
        <dbReference type="PROSITE-ProRule" id="PRU00175"/>
    </source>
</evidence>
<dbReference type="CDD" id="cd16450">
    <property type="entry name" value="mRING-C3HGC3_RFWD3"/>
    <property type="match status" value="1"/>
</dbReference>
<keyword evidence="1" id="KW-0479">Metal-binding</keyword>
<dbReference type="GO" id="GO:0008270">
    <property type="term" value="F:zinc ion binding"/>
    <property type="evidence" value="ECO:0007669"/>
    <property type="project" value="UniProtKB-KW"/>
</dbReference>
<dbReference type="PANTHER" id="PTHR16047:SF13">
    <property type="entry name" value="E3 UBIQUITIN-PROTEIN LIGASE RFWD3"/>
    <property type="match status" value="1"/>
</dbReference>
<dbReference type="Pfam" id="PF13639">
    <property type="entry name" value="zf-RING_2"/>
    <property type="match status" value="1"/>
</dbReference>
<dbReference type="EMBL" id="PKPP01006477">
    <property type="protein sequence ID" value="PWA56379.1"/>
    <property type="molecule type" value="Genomic_DNA"/>
</dbReference>
<keyword evidence="1" id="KW-0862">Zinc</keyword>
<keyword evidence="4" id="KW-1185">Reference proteome</keyword>
<dbReference type="SMART" id="SM00471">
    <property type="entry name" value="HDc"/>
    <property type="match status" value="1"/>
</dbReference>
<dbReference type="InterPro" id="IPR003607">
    <property type="entry name" value="HD/PDEase_dom"/>
</dbReference>
<dbReference type="InterPro" id="IPR001841">
    <property type="entry name" value="Znf_RING"/>
</dbReference>
<dbReference type="GO" id="GO:0005634">
    <property type="term" value="C:nucleus"/>
    <property type="evidence" value="ECO:0007669"/>
    <property type="project" value="InterPro"/>
</dbReference>
<dbReference type="Gene3D" id="3.30.40.10">
    <property type="entry name" value="Zinc/RING finger domain, C3HC4 (zinc finger)"/>
    <property type="match status" value="2"/>
</dbReference>
<evidence type="ECO:0000313" key="4">
    <source>
        <dbReference type="Proteomes" id="UP000245207"/>
    </source>
</evidence>
<accession>A0A2U1M566</accession>
<name>A0A2U1M566_ARTAN</name>
<dbReference type="STRING" id="35608.A0A2U1M566"/>
<dbReference type="SMART" id="SM00184">
    <property type="entry name" value="RING"/>
    <property type="match status" value="2"/>
</dbReference>
<feature type="domain" description="RING-type" evidence="2">
    <location>
        <begin position="620"/>
        <end position="666"/>
    </location>
</feature>
<dbReference type="Gene3D" id="1.10.3210.10">
    <property type="entry name" value="Hypothetical protein af1432"/>
    <property type="match status" value="1"/>
</dbReference>
<reference evidence="3 4" key="1">
    <citation type="journal article" date="2018" name="Mol. Plant">
        <title>The genome of Artemisia annua provides insight into the evolution of Asteraceae family and artemisinin biosynthesis.</title>
        <authorList>
            <person name="Shen Q."/>
            <person name="Zhang L."/>
            <person name="Liao Z."/>
            <person name="Wang S."/>
            <person name="Yan T."/>
            <person name="Shi P."/>
            <person name="Liu M."/>
            <person name="Fu X."/>
            <person name="Pan Q."/>
            <person name="Wang Y."/>
            <person name="Lv Z."/>
            <person name="Lu X."/>
            <person name="Zhang F."/>
            <person name="Jiang W."/>
            <person name="Ma Y."/>
            <person name="Chen M."/>
            <person name="Hao X."/>
            <person name="Li L."/>
            <person name="Tang Y."/>
            <person name="Lv G."/>
            <person name="Zhou Y."/>
            <person name="Sun X."/>
            <person name="Brodelius P.E."/>
            <person name="Rose J.K.C."/>
            <person name="Tang K."/>
        </authorList>
    </citation>
    <scope>NUCLEOTIDE SEQUENCE [LARGE SCALE GENOMIC DNA]</scope>
    <source>
        <strain evidence="4">cv. Huhao1</strain>
        <tissue evidence="3">Leaf</tissue>
    </source>
</reference>
<dbReference type="SUPFAM" id="SSF57850">
    <property type="entry name" value="RING/U-box"/>
    <property type="match status" value="2"/>
</dbReference>
<dbReference type="InterPro" id="IPR037381">
    <property type="entry name" value="RFWD3"/>
</dbReference>
<dbReference type="SUPFAM" id="SSF109604">
    <property type="entry name" value="HD-domain/PDEase-like"/>
    <property type="match status" value="1"/>
</dbReference>
<dbReference type="OrthoDB" id="1737600at2759"/>
<dbReference type="InterPro" id="IPR013083">
    <property type="entry name" value="Znf_RING/FYVE/PHD"/>
</dbReference>
<comment type="caution">
    <text evidence="3">The sequence shown here is derived from an EMBL/GenBank/DDBJ whole genome shotgun (WGS) entry which is preliminary data.</text>
</comment>
<dbReference type="PROSITE" id="PS50089">
    <property type="entry name" value="ZF_RING_2"/>
    <property type="match status" value="2"/>
</dbReference>
<gene>
    <name evidence="3" type="ORF">CTI12_AA419340</name>
</gene>
<sequence length="854" mass="98073">MTCPLLRIRYQEPVRPDINVECSTLSLSLWKRFHSFIGCSPFEIRSIINSVRSSCLPALIRPVKEPNQNRVYRSRIFRPRIRNYPNWFGAGTGSFDFHYEPNRIGTGSCFCPNREMCTSIFFEVESRSYGVVVKEILCILPHQLEFLDFLAVSKKFLMGVYVPVQFQVFPVVLNGNNRSDSISSSSWYNCSNVLTIECYICRCVIVYKLIVDECLQGTACYGMSVYWISAFLKEGANTSIMEVNGYIELFESKQEMSPSSECDLNDCKGKVPTLKVPNKMLNEICIINSPERQVLKAIAFARNAHNGQLRKTGDPYLTHCINTAKILALLVPTSTPVVGQKAIDTIVSGILHDVVDDTSQSLSTIELEFGQDIAKLVAGVSRLSYINQMRSDLATMSMTTRSRVGNLRRLSAKNSSSNAEPSRRNNCICVDMMWVFYCLPCGHLYGLSCIKKWLLQSSSSGKCPRCNTVCAYKDVVLLYVSRLCVAAHQKTSSTRYFPFTEQGFIEFKEHEWSRHLDAYKKYRGFSHMFSFAQSALISFFVVYNIKRSYYSLHSQFMMDEVKDPEYVKEEEFTQIDEDEVEELEEITPRVLRWMADDGKTMHGIKVIDDDLMNKCQLDFCPICFEACTSQGHHQICCLPCGHLYGLSCIKKWLLQSSSSGKCPRCNTVCAYKDVVLLYVSRLCVAAHQKTSSTRYFPFTEQGFIEFKEHEWSRYLDAQKRYTDEYKRRVEVVEQQRDLVQQMAASKPQWEDLLARVVEMNQRAEKLGQQIGEQEGADAFKRQYRTLRRLNRALDKKYKALEPRADALKRRTNVLAQRCKAYEPNLKFFSDMYKEHLAQHKNNEPCSAAPSSNKH</sequence>
<keyword evidence="1" id="KW-0863">Zinc-finger</keyword>
<evidence type="ECO:0000259" key="2">
    <source>
        <dbReference type="PROSITE" id="PS50089"/>
    </source>
</evidence>
<dbReference type="AlphaFoldDB" id="A0A2U1M566"/>
<dbReference type="GO" id="GO:0036297">
    <property type="term" value="P:interstrand cross-link repair"/>
    <property type="evidence" value="ECO:0007669"/>
    <property type="project" value="InterPro"/>
</dbReference>
<evidence type="ECO:0000313" key="3">
    <source>
        <dbReference type="EMBL" id="PWA56379.1"/>
    </source>
</evidence>
<organism evidence="3 4">
    <name type="scientific">Artemisia annua</name>
    <name type="common">Sweet wormwood</name>
    <dbReference type="NCBI Taxonomy" id="35608"/>
    <lineage>
        <taxon>Eukaryota</taxon>
        <taxon>Viridiplantae</taxon>
        <taxon>Streptophyta</taxon>
        <taxon>Embryophyta</taxon>
        <taxon>Tracheophyta</taxon>
        <taxon>Spermatophyta</taxon>
        <taxon>Magnoliopsida</taxon>
        <taxon>eudicotyledons</taxon>
        <taxon>Gunneridae</taxon>
        <taxon>Pentapetalae</taxon>
        <taxon>asterids</taxon>
        <taxon>campanulids</taxon>
        <taxon>Asterales</taxon>
        <taxon>Asteraceae</taxon>
        <taxon>Asteroideae</taxon>
        <taxon>Anthemideae</taxon>
        <taxon>Artemisiinae</taxon>
        <taxon>Artemisia</taxon>
    </lineage>
</organism>
<dbReference type="PANTHER" id="PTHR16047">
    <property type="entry name" value="RFWD3 PROTEIN"/>
    <property type="match status" value="1"/>
</dbReference>
<protein>
    <submittedName>
        <fullName evidence="3">HD/PDEase domain, RelA/SpoT family, Beta-grasp domain protein</fullName>
    </submittedName>
</protein>
<dbReference type="GO" id="GO:0016567">
    <property type="term" value="P:protein ubiquitination"/>
    <property type="evidence" value="ECO:0007669"/>
    <property type="project" value="InterPro"/>
</dbReference>
<feature type="domain" description="RING-type" evidence="2">
    <location>
        <begin position="428"/>
        <end position="467"/>
    </location>
</feature>
<dbReference type="Proteomes" id="UP000245207">
    <property type="component" value="Unassembled WGS sequence"/>
</dbReference>